<evidence type="ECO:0000313" key="3">
    <source>
        <dbReference type="Proteomes" id="UP001202328"/>
    </source>
</evidence>
<dbReference type="InterPro" id="IPR056924">
    <property type="entry name" value="SH3_Tf2-1"/>
</dbReference>
<dbReference type="Gene3D" id="3.30.420.10">
    <property type="entry name" value="Ribonuclease H-like superfamily/Ribonuclease H"/>
    <property type="match status" value="1"/>
</dbReference>
<dbReference type="PROSITE" id="PS50994">
    <property type="entry name" value="INTEGRASE"/>
    <property type="match status" value="1"/>
</dbReference>
<reference evidence="2" key="1">
    <citation type="submission" date="2022-04" db="EMBL/GenBank/DDBJ databases">
        <title>A functionally conserved STORR gene fusion in Papaver species that diverged 16.8 million years ago.</title>
        <authorList>
            <person name="Catania T."/>
        </authorList>
    </citation>
    <scope>NUCLEOTIDE SEQUENCE</scope>
    <source>
        <strain evidence="2">S-188037</strain>
    </source>
</reference>
<protein>
    <recommendedName>
        <fullName evidence="1">Integrase catalytic domain-containing protein</fullName>
    </recommendedName>
</protein>
<dbReference type="PANTHER" id="PTHR45835:SF99">
    <property type="entry name" value="CHROMO DOMAIN-CONTAINING PROTEIN-RELATED"/>
    <property type="match status" value="1"/>
</dbReference>
<dbReference type="Proteomes" id="UP001202328">
    <property type="component" value="Unassembled WGS sequence"/>
</dbReference>
<evidence type="ECO:0000259" key="1">
    <source>
        <dbReference type="PROSITE" id="PS50994"/>
    </source>
</evidence>
<accession>A0AAD4X4E9</accession>
<sequence>MDSIWIVVDRITKTAQFVPVRTSYSVDKLARLYVSDVVQLHGVPLSITSDMGAQFISAFWKSFQKAFESNIDLSSGFHPQSYGQSEQVVWVLEDMLRACVLDFQANWKSHIPLAEFAYNNSYLASTGMAPFEALYGRPCISPICWAEVGENSLVGRRVVAETTENIRIIRGRLREAQSRQKSYADHSCRPLHFEVGQNLLLRVSPKKGLGLKGKLAPRFIGPFQIIEKIGEIGSCCN</sequence>
<evidence type="ECO:0000313" key="2">
    <source>
        <dbReference type="EMBL" id="KAI3841279.1"/>
    </source>
</evidence>
<dbReference type="GO" id="GO:0003676">
    <property type="term" value="F:nucleic acid binding"/>
    <property type="evidence" value="ECO:0007669"/>
    <property type="project" value="InterPro"/>
</dbReference>
<keyword evidence="3" id="KW-1185">Reference proteome</keyword>
<dbReference type="InterPro" id="IPR001584">
    <property type="entry name" value="Integrase_cat-core"/>
</dbReference>
<dbReference type="PANTHER" id="PTHR45835">
    <property type="entry name" value="YALI0A06105P"/>
    <property type="match status" value="1"/>
</dbReference>
<name>A0AAD4X4E9_9MAGN</name>
<dbReference type="InterPro" id="IPR012337">
    <property type="entry name" value="RNaseH-like_sf"/>
</dbReference>
<comment type="caution">
    <text evidence="2">The sequence shown here is derived from an EMBL/GenBank/DDBJ whole genome shotgun (WGS) entry which is preliminary data.</text>
</comment>
<dbReference type="GO" id="GO:0015074">
    <property type="term" value="P:DNA integration"/>
    <property type="evidence" value="ECO:0007669"/>
    <property type="project" value="InterPro"/>
</dbReference>
<dbReference type="EMBL" id="JAJJMB010017174">
    <property type="protein sequence ID" value="KAI3841279.1"/>
    <property type="molecule type" value="Genomic_DNA"/>
</dbReference>
<dbReference type="SUPFAM" id="SSF53098">
    <property type="entry name" value="Ribonuclease H-like"/>
    <property type="match status" value="1"/>
</dbReference>
<organism evidence="2 3">
    <name type="scientific">Papaver atlanticum</name>
    <dbReference type="NCBI Taxonomy" id="357466"/>
    <lineage>
        <taxon>Eukaryota</taxon>
        <taxon>Viridiplantae</taxon>
        <taxon>Streptophyta</taxon>
        <taxon>Embryophyta</taxon>
        <taxon>Tracheophyta</taxon>
        <taxon>Spermatophyta</taxon>
        <taxon>Magnoliopsida</taxon>
        <taxon>Ranunculales</taxon>
        <taxon>Papaveraceae</taxon>
        <taxon>Papaveroideae</taxon>
        <taxon>Papaver</taxon>
    </lineage>
</organism>
<dbReference type="Pfam" id="PF24626">
    <property type="entry name" value="SH3_Tf2-1"/>
    <property type="match status" value="1"/>
</dbReference>
<dbReference type="InterPro" id="IPR036397">
    <property type="entry name" value="RNaseH_sf"/>
</dbReference>
<gene>
    <name evidence="2" type="ORF">MKW98_007760</name>
</gene>
<proteinExistence type="predicted"/>
<feature type="domain" description="Integrase catalytic" evidence="1">
    <location>
        <begin position="1"/>
        <end position="138"/>
    </location>
</feature>
<dbReference type="AlphaFoldDB" id="A0AAD4X4E9"/>